<comment type="subcellular location">
    <subcellularLocation>
        <location evidence="1">Cytoplasm</location>
    </subcellularLocation>
</comment>
<dbReference type="AlphaFoldDB" id="A0A0D2AGL6"/>
<evidence type="ECO:0000256" key="6">
    <source>
        <dbReference type="ARBA" id="ARBA00022679"/>
    </source>
</evidence>
<evidence type="ECO:0000256" key="7">
    <source>
        <dbReference type="ARBA" id="ARBA00023002"/>
    </source>
</evidence>
<evidence type="ECO:0000256" key="2">
    <source>
        <dbReference type="ARBA" id="ARBA00011067"/>
    </source>
</evidence>
<keyword evidence="17" id="KW-1185">Reference proteome</keyword>
<dbReference type="RefSeq" id="XP_016259492.1">
    <property type="nucleotide sequence ID" value="XM_016410470.1"/>
</dbReference>
<evidence type="ECO:0000256" key="13">
    <source>
        <dbReference type="ARBA" id="ARBA00070045"/>
    </source>
</evidence>
<dbReference type="GO" id="GO:0071555">
    <property type="term" value="P:cell wall organization"/>
    <property type="evidence" value="ECO:0007669"/>
    <property type="project" value="UniProtKB-KW"/>
</dbReference>
<keyword evidence="7" id="KW-0560">Oxidoreductase</keyword>
<dbReference type="InterPro" id="IPR010987">
    <property type="entry name" value="Glutathione-S-Trfase_C-like"/>
</dbReference>
<dbReference type="FunFam" id="1.20.1050.10:FF:000038">
    <property type="entry name" value="Glutathione S-transferase omega-like 2"/>
    <property type="match status" value="1"/>
</dbReference>
<dbReference type="HOGENOM" id="CLU_037263_0_1_1"/>
<dbReference type="InterPro" id="IPR016639">
    <property type="entry name" value="GST_Omega/GSH"/>
</dbReference>
<organism evidence="16 17">
    <name type="scientific">Exophiala oligosperma</name>
    <dbReference type="NCBI Taxonomy" id="215243"/>
    <lineage>
        <taxon>Eukaryota</taxon>
        <taxon>Fungi</taxon>
        <taxon>Dikarya</taxon>
        <taxon>Ascomycota</taxon>
        <taxon>Pezizomycotina</taxon>
        <taxon>Eurotiomycetes</taxon>
        <taxon>Chaetothyriomycetidae</taxon>
        <taxon>Chaetothyriales</taxon>
        <taxon>Herpotrichiellaceae</taxon>
        <taxon>Exophiala</taxon>
    </lineage>
</organism>
<dbReference type="VEuPathDB" id="FungiDB:PV06_09062"/>
<keyword evidence="5" id="KW-0963">Cytoplasm</keyword>
<dbReference type="Gene3D" id="1.20.1050.10">
    <property type="match status" value="1"/>
</dbReference>
<proteinExistence type="inferred from homology"/>
<evidence type="ECO:0000256" key="4">
    <source>
        <dbReference type="ARBA" id="ARBA00012452"/>
    </source>
</evidence>
<evidence type="ECO:0000256" key="8">
    <source>
        <dbReference type="ARBA" id="ARBA00023316"/>
    </source>
</evidence>
<dbReference type="OrthoDB" id="2309723at2759"/>
<comment type="function">
    <text evidence="12">Active as '1-Cys' thiol transferase against beta-hydroxyethyl disulfide (HED), as dehydroascorbate reductase and as dimethylarsinic acid reductase, while not active against the standard GST substrate 1-chloro-2,4-dinitrobenzene (CDNB). May be involved in cell wall organization and biogenesis.</text>
</comment>
<dbReference type="Pfam" id="PF13409">
    <property type="entry name" value="GST_N_2"/>
    <property type="match status" value="1"/>
</dbReference>
<comment type="catalytic activity">
    <reaction evidence="11">
        <text>L-dehydroascorbate + 2 glutathione = glutathione disulfide + L-ascorbate</text>
        <dbReference type="Rhea" id="RHEA:24424"/>
        <dbReference type="ChEBI" id="CHEBI:38290"/>
        <dbReference type="ChEBI" id="CHEBI:57925"/>
        <dbReference type="ChEBI" id="CHEBI:58297"/>
        <dbReference type="ChEBI" id="CHEBI:58539"/>
        <dbReference type="EC" id="1.8.5.1"/>
    </reaction>
</comment>
<dbReference type="Proteomes" id="UP000053342">
    <property type="component" value="Unassembled WGS sequence"/>
</dbReference>
<dbReference type="SUPFAM" id="SSF47616">
    <property type="entry name" value="GST C-terminal domain-like"/>
    <property type="match status" value="1"/>
</dbReference>
<dbReference type="PANTHER" id="PTHR32419">
    <property type="entry name" value="GLUTATHIONYL-HYDROQUINONE REDUCTASE"/>
    <property type="match status" value="1"/>
</dbReference>
<feature type="transmembrane region" description="Helical" evidence="14">
    <location>
        <begin position="6"/>
        <end position="26"/>
    </location>
</feature>
<evidence type="ECO:0000256" key="3">
    <source>
        <dbReference type="ARBA" id="ARBA00012436"/>
    </source>
</evidence>
<evidence type="ECO:0000256" key="10">
    <source>
        <dbReference type="ARBA" id="ARBA00047960"/>
    </source>
</evidence>
<dbReference type="InterPro" id="IPR047047">
    <property type="entry name" value="GST_Omega-like_C"/>
</dbReference>
<dbReference type="Gene3D" id="3.40.30.10">
    <property type="entry name" value="Glutaredoxin"/>
    <property type="match status" value="2"/>
</dbReference>
<feature type="transmembrane region" description="Helical" evidence="14">
    <location>
        <begin position="128"/>
        <end position="146"/>
    </location>
</feature>
<dbReference type="GeneID" id="27361136"/>
<evidence type="ECO:0000256" key="9">
    <source>
        <dbReference type="ARBA" id="ARBA00032186"/>
    </source>
</evidence>
<evidence type="ECO:0000256" key="12">
    <source>
        <dbReference type="ARBA" id="ARBA00055859"/>
    </source>
</evidence>
<evidence type="ECO:0000256" key="1">
    <source>
        <dbReference type="ARBA" id="ARBA00004496"/>
    </source>
</evidence>
<dbReference type="GO" id="GO:0045174">
    <property type="term" value="F:glutathione dehydrogenase (ascorbate) activity"/>
    <property type="evidence" value="ECO:0007669"/>
    <property type="project" value="UniProtKB-EC"/>
</dbReference>
<evidence type="ECO:0000256" key="14">
    <source>
        <dbReference type="SAM" id="Phobius"/>
    </source>
</evidence>
<keyword evidence="14" id="KW-0472">Membrane</keyword>
<feature type="domain" description="GST C-terminal" evidence="15">
    <location>
        <begin position="260"/>
        <end position="388"/>
    </location>
</feature>
<evidence type="ECO:0000256" key="11">
    <source>
        <dbReference type="ARBA" id="ARBA00049544"/>
    </source>
</evidence>
<dbReference type="GO" id="GO:0005737">
    <property type="term" value="C:cytoplasm"/>
    <property type="evidence" value="ECO:0007669"/>
    <property type="project" value="UniProtKB-SubCell"/>
</dbReference>
<evidence type="ECO:0000313" key="17">
    <source>
        <dbReference type="Proteomes" id="UP000053342"/>
    </source>
</evidence>
<comment type="catalytic activity">
    <reaction evidence="10">
        <text>RX + glutathione = an S-substituted glutathione + a halide anion + H(+)</text>
        <dbReference type="Rhea" id="RHEA:16437"/>
        <dbReference type="ChEBI" id="CHEBI:15378"/>
        <dbReference type="ChEBI" id="CHEBI:16042"/>
        <dbReference type="ChEBI" id="CHEBI:17792"/>
        <dbReference type="ChEBI" id="CHEBI:57925"/>
        <dbReference type="ChEBI" id="CHEBI:90779"/>
        <dbReference type="EC" id="2.5.1.18"/>
    </reaction>
</comment>
<dbReference type="EC" id="2.5.1.18" evidence="4"/>
<dbReference type="SUPFAM" id="SSF52833">
    <property type="entry name" value="Thioredoxin-like"/>
    <property type="match status" value="1"/>
</dbReference>
<accession>A0A0D2AGL6</accession>
<dbReference type="InterPro" id="IPR036282">
    <property type="entry name" value="Glutathione-S-Trfase_C_sf"/>
</dbReference>
<reference evidence="16 17" key="1">
    <citation type="submission" date="2015-01" db="EMBL/GenBank/DDBJ databases">
        <title>The Genome Sequence of Exophiala oligosperma CBS72588.</title>
        <authorList>
            <consortium name="The Broad Institute Genomics Platform"/>
            <person name="Cuomo C."/>
            <person name="de Hoog S."/>
            <person name="Gorbushina A."/>
            <person name="Stielow B."/>
            <person name="Teixiera M."/>
            <person name="Abouelleil A."/>
            <person name="Chapman S.B."/>
            <person name="Priest M."/>
            <person name="Young S.K."/>
            <person name="Wortman J."/>
            <person name="Nusbaum C."/>
            <person name="Birren B."/>
        </authorList>
    </citation>
    <scope>NUCLEOTIDE SEQUENCE [LARGE SCALE GENOMIC DNA]</scope>
    <source>
        <strain evidence="16 17">CBS 72588</strain>
    </source>
</reference>
<dbReference type="PROSITE" id="PS50405">
    <property type="entry name" value="GST_CTER"/>
    <property type="match status" value="1"/>
</dbReference>
<dbReference type="Pfam" id="PF13410">
    <property type="entry name" value="GST_C_2"/>
    <property type="match status" value="1"/>
</dbReference>
<comment type="similarity">
    <text evidence="2">Belongs to the GST superfamily. Omega family.</text>
</comment>
<dbReference type="STRING" id="215243.A0A0D2AGL6"/>
<protein>
    <recommendedName>
        <fullName evidence="13">Glutathione S-transferase omega-like 2</fullName>
        <ecNumber evidence="3">1.8.5.1</ecNumber>
        <ecNumber evidence="4">2.5.1.18</ecNumber>
    </recommendedName>
    <alternativeName>
        <fullName evidence="9">Glutathione-dependent dehydroascorbate reductase</fullName>
    </alternativeName>
</protein>
<dbReference type="PANTHER" id="PTHR32419:SF6">
    <property type="entry name" value="GLUTATHIONE S-TRANSFERASE OMEGA-LIKE 1-RELATED"/>
    <property type="match status" value="1"/>
</dbReference>
<gene>
    <name evidence="16" type="ORF">PV06_09062</name>
</gene>
<dbReference type="EC" id="1.8.5.1" evidence="3"/>
<keyword evidence="14" id="KW-1133">Transmembrane helix</keyword>
<keyword evidence="8" id="KW-0961">Cell wall biogenesis/degradation</keyword>
<dbReference type="GO" id="GO:0004364">
    <property type="term" value="F:glutathione transferase activity"/>
    <property type="evidence" value="ECO:0007669"/>
    <property type="project" value="UniProtKB-EC"/>
</dbReference>
<keyword evidence="14" id="KW-0812">Transmembrane</keyword>
<dbReference type="CDD" id="cd03190">
    <property type="entry name" value="GST_C_Omega_like"/>
    <property type="match status" value="1"/>
</dbReference>
<sequence length="424" mass="48737">MSVRSNPFSLVSIGVLFLSAVVVLWLNHSTQDTRAATITDWVKPGDKSGEFKRQQSSFRSWISKDPNSEFPAEKGRYHLYVSYACPWAHRTLIVRKLKGLEDIIGFTSVHWHLEEKGRYLLLISDLRFPWYSIFISGVLGGPFIWLPSFSFDFLFAVYFGTNSDKALQNSKGWRFATSDEKIPGDNTTPDPLHPEFTHLRDLYFAADKEYNARVTVPALWDKKTKTIVSNESSEIIRMLYTEFDDLLPAEFRAPQVDLYPAGLASRIEETNAWTYDDINNGVYKSGFATTQEAYEKNVLQLFKSLDRAEAELARSNGPFYFGDRVTEADVRLYTTIVRFDPVYVQHFKCNIKDIRSGYPNLHRWLRNLYWNVPAFGETTQFEHIKKHYTKSHKQINPFSITPVGPLPDILKLDEEVAAVAAANR</sequence>
<dbReference type="InterPro" id="IPR036249">
    <property type="entry name" value="Thioredoxin-like_sf"/>
</dbReference>
<dbReference type="EMBL" id="KN847340">
    <property type="protein sequence ID" value="KIW39276.1"/>
    <property type="molecule type" value="Genomic_DNA"/>
</dbReference>
<evidence type="ECO:0000256" key="5">
    <source>
        <dbReference type="ARBA" id="ARBA00022490"/>
    </source>
</evidence>
<name>A0A0D2AGL6_9EURO</name>
<dbReference type="InterPro" id="IPR004045">
    <property type="entry name" value="Glutathione_S-Trfase_N"/>
</dbReference>
<keyword evidence="6" id="KW-0808">Transferase</keyword>
<evidence type="ECO:0000259" key="15">
    <source>
        <dbReference type="PROSITE" id="PS50405"/>
    </source>
</evidence>
<evidence type="ECO:0000313" key="16">
    <source>
        <dbReference type="EMBL" id="KIW39276.1"/>
    </source>
</evidence>